<dbReference type="GO" id="GO:0016852">
    <property type="term" value="F:sirohydrochlorin cobaltochelatase activity"/>
    <property type="evidence" value="ECO:0007669"/>
    <property type="project" value="InterPro"/>
</dbReference>
<evidence type="ECO:0000256" key="1">
    <source>
        <dbReference type="PIRSR" id="PIRSR033579-1"/>
    </source>
</evidence>
<feature type="binding site" evidence="3">
    <location>
        <position position="165"/>
    </location>
    <ligand>
        <name>Co(2+)</name>
        <dbReference type="ChEBI" id="CHEBI:48828"/>
    </ligand>
</feature>
<dbReference type="Pfam" id="PF06180">
    <property type="entry name" value="CbiK"/>
    <property type="match status" value="1"/>
</dbReference>
<dbReference type="AlphaFoldDB" id="A0A6N7XG44"/>
<organism evidence="4 5">
    <name type="scientific">Tissierella pigra</name>
    <dbReference type="NCBI Taxonomy" id="2607614"/>
    <lineage>
        <taxon>Bacteria</taxon>
        <taxon>Bacillati</taxon>
        <taxon>Bacillota</taxon>
        <taxon>Tissierellia</taxon>
        <taxon>Tissierellales</taxon>
        <taxon>Tissierellaceae</taxon>
        <taxon>Tissierella</taxon>
    </lineage>
</organism>
<proteinExistence type="predicted"/>
<dbReference type="GO" id="GO:0046872">
    <property type="term" value="F:metal ion binding"/>
    <property type="evidence" value="ECO:0007669"/>
    <property type="project" value="UniProtKB-KW"/>
</dbReference>
<keyword evidence="3" id="KW-0170">Cobalt</keyword>
<feature type="active site" description="Proton acceptor" evidence="1">
    <location>
        <position position="134"/>
    </location>
</feature>
<protein>
    <recommendedName>
        <fullName evidence="6">Sirohydrochlorin cobaltochelatase</fullName>
    </recommendedName>
</protein>
<gene>
    <name evidence="4" type="ORF">FYJ83_04235</name>
</gene>
<dbReference type="InterPro" id="IPR010388">
    <property type="entry name" value="Anaerobic_Co-chelatase"/>
</dbReference>
<evidence type="ECO:0000313" key="5">
    <source>
        <dbReference type="Proteomes" id="UP000469523"/>
    </source>
</evidence>
<evidence type="ECO:0000256" key="3">
    <source>
        <dbReference type="PIRSR" id="PIRSR033579-3"/>
    </source>
</evidence>
<keyword evidence="5" id="KW-1185">Reference proteome</keyword>
<feature type="binding site" evidence="2">
    <location>
        <begin position="85"/>
        <end position="92"/>
    </location>
    <ligand>
        <name>substrate</name>
    </ligand>
</feature>
<evidence type="ECO:0000256" key="2">
    <source>
        <dbReference type="PIRSR" id="PIRSR033579-2"/>
    </source>
</evidence>
<evidence type="ECO:0008006" key="6">
    <source>
        <dbReference type="Google" id="ProtNLM"/>
    </source>
</evidence>
<dbReference type="SUPFAM" id="SSF53800">
    <property type="entry name" value="Chelatase"/>
    <property type="match status" value="1"/>
</dbReference>
<accession>A0A6N7XG44</accession>
<feature type="binding site" evidence="2">
    <location>
        <position position="10"/>
    </location>
    <ligand>
        <name>Co(2+)</name>
        <dbReference type="ChEBI" id="CHEBI:48828"/>
    </ligand>
</feature>
<evidence type="ECO:0000313" key="4">
    <source>
        <dbReference type="EMBL" id="MSU00676.1"/>
    </source>
</evidence>
<sequence length="249" mass="28769">MKKGIIVASFGTTHEDTRELCIESIENLVKEKYKDYLVLRAFTSRIVVHRLRQRDNLHVLNEIEAVEEMKNQGIEEIYIQPLHIIPGHEYEKITSLNLKVGLPLLSLRKDYMKIVYDPKVNELGSNQALVFMGHGSDHEADEAYEVLENTYHEEGFKNIFIGSVEGNKTIEDIVMKLKEKNIKRVKLKPFMLVAGDHAQNDMASEEDDSWKSILEKEGFEVEVCLRGLGEYKIIQEIFLKHLEQIIGEK</sequence>
<dbReference type="CDD" id="cd03413">
    <property type="entry name" value="CbiK_C"/>
    <property type="match status" value="1"/>
</dbReference>
<comment type="caution">
    <text evidence="4">The sequence shown here is derived from an EMBL/GenBank/DDBJ whole genome shotgun (WGS) entry which is preliminary data.</text>
</comment>
<feature type="binding site" evidence="3">
    <location>
        <position position="134"/>
    </location>
    <ligand>
        <name>Co(2+)</name>
        <dbReference type="ChEBI" id="CHEBI:48828"/>
    </ligand>
</feature>
<dbReference type="Proteomes" id="UP000469523">
    <property type="component" value="Unassembled WGS sequence"/>
</dbReference>
<dbReference type="EMBL" id="VUNQ01000006">
    <property type="protein sequence ID" value="MSU00676.1"/>
    <property type="molecule type" value="Genomic_DNA"/>
</dbReference>
<dbReference type="Gene3D" id="3.40.50.1400">
    <property type="match status" value="2"/>
</dbReference>
<feature type="binding site" evidence="2">
    <location>
        <begin position="192"/>
        <end position="193"/>
    </location>
    <ligand>
        <name>substrate</name>
    </ligand>
</feature>
<dbReference type="PIRSF" id="PIRSF033579">
    <property type="entry name" value="Anaer_Co_chel"/>
    <property type="match status" value="1"/>
</dbReference>
<keyword evidence="3" id="KW-0479">Metal-binding</keyword>
<reference evidence="4 5" key="1">
    <citation type="submission" date="2019-09" db="EMBL/GenBank/DDBJ databases">
        <title>In-depth cultivation of the pig gut microbiome towards novel bacterial diversity and tailored functional studies.</title>
        <authorList>
            <person name="Wylensek D."/>
            <person name="Hitch T.C.A."/>
            <person name="Clavel T."/>
        </authorList>
    </citation>
    <scope>NUCLEOTIDE SEQUENCE [LARGE SCALE GENOMIC DNA]</scope>
    <source>
        <strain evidence="4 5">WCA3-693-APC-4?</strain>
    </source>
</reference>
<feature type="binding site" evidence="2">
    <location>
        <position position="197"/>
    </location>
    <ligand>
        <name>Co(2+)</name>
        <dbReference type="ChEBI" id="CHEBI:48828"/>
    </ligand>
</feature>
<dbReference type="GO" id="GO:0019251">
    <property type="term" value="P:anaerobic cobalamin biosynthetic process"/>
    <property type="evidence" value="ECO:0007669"/>
    <property type="project" value="InterPro"/>
</dbReference>
<name>A0A6N7XG44_9FIRM</name>
<dbReference type="RefSeq" id="WP_154439103.1">
    <property type="nucleotide sequence ID" value="NZ_VUNQ01000006.1"/>
</dbReference>